<evidence type="ECO:0000256" key="1">
    <source>
        <dbReference type="SAM" id="Coils"/>
    </source>
</evidence>
<dbReference type="Proteomes" id="UP000295066">
    <property type="component" value="Unassembled WGS sequence"/>
</dbReference>
<proteinExistence type="predicted"/>
<organism evidence="3 4">
    <name type="scientific">Aminivibrio pyruvatiphilus</name>
    <dbReference type="NCBI Taxonomy" id="1005740"/>
    <lineage>
        <taxon>Bacteria</taxon>
        <taxon>Thermotogati</taxon>
        <taxon>Synergistota</taxon>
        <taxon>Synergistia</taxon>
        <taxon>Synergistales</taxon>
        <taxon>Aminobacteriaceae</taxon>
        <taxon>Aminivibrio</taxon>
    </lineage>
</organism>
<gene>
    <name evidence="3" type="ORF">C8D99_10678</name>
</gene>
<dbReference type="EMBL" id="SORI01000006">
    <property type="protein sequence ID" value="TDY61223.1"/>
    <property type="molecule type" value="Genomic_DNA"/>
</dbReference>
<evidence type="ECO:0000313" key="3">
    <source>
        <dbReference type="EMBL" id="TDY61223.1"/>
    </source>
</evidence>
<sequence>MKKTNIPRTSLFVLLSALCVLCAAVQPSSADYSTSGTVGGPYPYTYTIKCNPGDSFSVSVGSDYPTSVDILFMTPAGNEWAQNSVAGSDQRTSHELSYTAPSGKPANNAAYHHYKVSILASTNNLTRFSLKIIQRGNNKNLDREYVERAKKQLQALGKAISNERNRLGGTMKQQADRIKGLDEQQKSRKARLDAERAELDRMADAIRNEQNKAVRSSMLQTFKFRQADYNAKVEAFNRENENRKALYNEYKGIREQRDALDSLGKAINEAWQQKDVDRCVLIANGSRLAQSLGWRTMKR</sequence>
<reference evidence="3 4" key="1">
    <citation type="submission" date="2019-03" db="EMBL/GenBank/DDBJ databases">
        <title>Genomic Encyclopedia of Type Strains, Phase IV (KMG-IV): sequencing the most valuable type-strain genomes for metagenomic binning, comparative biology and taxonomic classification.</title>
        <authorList>
            <person name="Goeker M."/>
        </authorList>
    </citation>
    <scope>NUCLEOTIDE SEQUENCE [LARGE SCALE GENOMIC DNA]</scope>
    <source>
        <strain evidence="3 4">DSM 25964</strain>
    </source>
</reference>
<keyword evidence="4" id="KW-1185">Reference proteome</keyword>
<keyword evidence="1" id="KW-0175">Coiled coil</keyword>
<dbReference type="RefSeq" id="WP_133957272.1">
    <property type="nucleotide sequence ID" value="NZ_SORI01000006.1"/>
</dbReference>
<keyword evidence="2" id="KW-0732">Signal</keyword>
<feature type="coiled-coil region" evidence="1">
    <location>
        <begin position="146"/>
        <end position="212"/>
    </location>
</feature>
<evidence type="ECO:0000313" key="4">
    <source>
        <dbReference type="Proteomes" id="UP000295066"/>
    </source>
</evidence>
<evidence type="ECO:0000256" key="2">
    <source>
        <dbReference type="SAM" id="SignalP"/>
    </source>
</evidence>
<feature type="signal peptide" evidence="2">
    <location>
        <begin position="1"/>
        <end position="30"/>
    </location>
</feature>
<comment type="caution">
    <text evidence="3">The sequence shown here is derived from an EMBL/GenBank/DDBJ whole genome shotgun (WGS) entry which is preliminary data.</text>
</comment>
<accession>A0A4R8M737</accession>
<feature type="chain" id="PRO_5020497119" evidence="2">
    <location>
        <begin position="31"/>
        <end position="299"/>
    </location>
</feature>
<name>A0A4R8M737_9BACT</name>
<dbReference type="AlphaFoldDB" id="A0A4R8M737"/>
<protein>
    <submittedName>
        <fullName evidence="3">Uncharacterized protein</fullName>
    </submittedName>
</protein>